<dbReference type="Proteomes" id="UP001055811">
    <property type="component" value="Linkage Group LG04"/>
</dbReference>
<reference evidence="1 2" key="2">
    <citation type="journal article" date="2022" name="Mol. Ecol. Resour.">
        <title>The genomes of chicory, endive, great burdock and yacon provide insights into Asteraceae paleo-polyploidization history and plant inulin production.</title>
        <authorList>
            <person name="Fan W."/>
            <person name="Wang S."/>
            <person name="Wang H."/>
            <person name="Wang A."/>
            <person name="Jiang F."/>
            <person name="Liu H."/>
            <person name="Zhao H."/>
            <person name="Xu D."/>
            <person name="Zhang Y."/>
        </authorList>
    </citation>
    <scope>NUCLEOTIDE SEQUENCE [LARGE SCALE GENOMIC DNA]</scope>
    <source>
        <strain evidence="2">cv. Punajuju</strain>
        <tissue evidence="1">Leaves</tissue>
    </source>
</reference>
<dbReference type="EMBL" id="CM042012">
    <property type="protein sequence ID" value="KAI3753848.1"/>
    <property type="molecule type" value="Genomic_DNA"/>
</dbReference>
<proteinExistence type="predicted"/>
<sequence>MSTTMTINTIVRNEGVLDGVGFRVLRDLKLEIRAVWWCWCYCQEVMKLGCWWSVHVKVIMIPVEETFSILTAVNHLRRYGRFTYHCHPQFSDDHRDPRFSNYNRRQGGGLLQGRFL</sequence>
<gene>
    <name evidence="1" type="ORF">L2E82_25912</name>
</gene>
<reference evidence="2" key="1">
    <citation type="journal article" date="2022" name="Mol. Ecol. Resour.">
        <title>The genomes of chicory, endive, great burdock and yacon provide insights into Asteraceae palaeo-polyploidization history and plant inulin production.</title>
        <authorList>
            <person name="Fan W."/>
            <person name="Wang S."/>
            <person name="Wang H."/>
            <person name="Wang A."/>
            <person name="Jiang F."/>
            <person name="Liu H."/>
            <person name="Zhao H."/>
            <person name="Xu D."/>
            <person name="Zhang Y."/>
        </authorList>
    </citation>
    <scope>NUCLEOTIDE SEQUENCE [LARGE SCALE GENOMIC DNA]</scope>
    <source>
        <strain evidence="2">cv. Punajuju</strain>
    </source>
</reference>
<evidence type="ECO:0000313" key="1">
    <source>
        <dbReference type="EMBL" id="KAI3753848.1"/>
    </source>
</evidence>
<protein>
    <submittedName>
        <fullName evidence="1">Uncharacterized protein</fullName>
    </submittedName>
</protein>
<accession>A0ACB9E4C9</accession>
<comment type="caution">
    <text evidence="1">The sequence shown here is derived from an EMBL/GenBank/DDBJ whole genome shotgun (WGS) entry which is preliminary data.</text>
</comment>
<name>A0ACB9E4C9_CICIN</name>
<organism evidence="1 2">
    <name type="scientific">Cichorium intybus</name>
    <name type="common">Chicory</name>
    <dbReference type="NCBI Taxonomy" id="13427"/>
    <lineage>
        <taxon>Eukaryota</taxon>
        <taxon>Viridiplantae</taxon>
        <taxon>Streptophyta</taxon>
        <taxon>Embryophyta</taxon>
        <taxon>Tracheophyta</taxon>
        <taxon>Spermatophyta</taxon>
        <taxon>Magnoliopsida</taxon>
        <taxon>eudicotyledons</taxon>
        <taxon>Gunneridae</taxon>
        <taxon>Pentapetalae</taxon>
        <taxon>asterids</taxon>
        <taxon>campanulids</taxon>
        <taxon>Asterales</taxon>
        <taxon>Asteraceae</taxon>
        <taxon>Cichorioideae</taxon>
        <taxon>Cichorieae</taxon>
        <taxon>Cichoriinae</taxon>
        <taxon>Cichorium</taxon>
    </lineage>
</organism>
<keyword evidence="2" id="KW-1185">Reference proteome</keyword>
<evidence type="ECO:0000313" key="2">
    <source>
        <dbReference type="Proteomes" id="UP001055811"/>
    </source>
</evidence>